<feature type="domain" description="Peptidase S8/S53" evidence="6">
    <location>
        <begin position="96"/>
        <end position="296"/>
    </location>
</feature>
<gene>
    <name evidence="7" type="ORF">H8708_07310</name>
</gene>
<evidence type="ECO:0000259" key="6">
    <source>
        <dbReference type="Pfam" id="PF00082"/>
    </source>
</evidence>
<dbReference type="CDD" id="cd07478">
    <property type="entry name" value="Peptidases_S8_CspA-like"/>
    <property type="match status" value="1"/>
</dbReference>
<dbReference type="EMBL" id="JACRTJ010000016">
    <property type="protein sequence ID" value="MBC8599037.1"/>
    <property type="molecule type" value="Genomic_DNA"/>
</dbReference>
<dbReference type="InterPro" id="IPR015500">
    <property type="entry name" value="Peptidase_S8_subtilisin-rel"/>
</dbReference>
<dbReference type="PRINTS" id="PR00723">
    <property type="entry name" value="SUBTILISIN"/>
</dbReference>
<dbReference type="Proteomes" id="UP000647491">
    <property type="component" value="Unassembled WGS sequence"/>
</dbReference>
<dbReference type="InterPro" id="IPR034045">
    <property type="entry name" value="Pep_S8_CspA-like"/>
</dbReference>
<dbReference type="Gene3D" id="2.60.120.1290">
    <property type="match status" value="1"/>
</dbReference>
<evidence type="ECO:0000313" key="7">
    <source>
        <dbReference type="EMBL" id="MBC8599037.1"/>
    </source>
</evidence>
<dbReference type="InterPro" id="IPR000209">
    <property type="entry name" value="Peptidase_S8/S53_dom"/>
</dbReference>
<dbReference type="SUPFAM" id="SSF52743">
    <property type="entry name" value="Subtilisin-like"/>
    <property type="match status" value="1"/>
</dbReference>
<comment type="similarity">
    <text evidence="1 5">Belongs to the peptidase S8 family.</text>
</comment>
<name>A0ABR7NUK8_9FIRM</name>
<keyword evidence="3 5" id="KW-0378">Hydrolase</keyword>
<dbReference type="PROSITE" id="PS51892">
    <property type="entry name" value="SUBTILASE"/>
    <property type="match status" value="1"/>
</dbReference>
<dbReference type="InterPro" id="IPR036852">
    <property type="entry name" value="Peptidase_S8/S53_dom_sf"/>
</dbReference>
<feature type="domain" description="Peptidase S8/S53" evidence="6">
    <location>
        <begin position="437"/>
        <end position="555"/>
    </location>
</feature>
<evidence type="ECO:0000256" key="2">
    <source>
        <dbReference type="ARBA" id="ARBA00022670"/>
    </source>
</evidence>
<sequence length="568" mass="61707">MPCSYSVTSEDTADFISTYSALPEQLSAMTGIECIDFVSRQFAVLHIPMDDLERPMNFSYYTYSAIPKLYSLLATDSMEASGILPASRIPAFGNQGQGVLIGFVDTGIDYQNPLFRKEDGSSRILGIWDQTLETGAPDPVTGFQALYGTQYSREEIDQALAAPDPLALVPSADENGHGTFLASVAAGGEDPDQDFTGAAPRASIAMVKLKPAKAYLRDFYLIREGADAYQENDIMMGVAYLLHLARRFSMPLVICLGLGTNQGSHVGKSPLGLYLDDINIYAGTAVITAAGNETGYGHHYRAVTRPEETLQTVELNVGEKDSGFSMEFWAQDVDIYRVGFISPTGEVVDPLPSSTEEENVIRFLVEQTEITVFSSIVNTATGSQMVFIRFKDPMPGIWNLTVSSALNITGAFHIWLPSRGFISDTTYFLRPDPDTLVTGPGNSQYALTVSAYDHTTGGIYIHSSRGFSRSGQIKPELAAPGVNITGAGLRSSFVQRSGTSAAAAHAAGAAAILLHWGILERNDPFMNTSAIKTYLIRGAKRNPALTYPNREFGYGTLDLYQAFLRLRL</sequence>
<dbReference type="InterPro" id="IPR023827">
    <property type="entry name" value="Peptidase_S8_Asp-AS"/>
</dbReference>
<evidence type="ECO:0000256" key="5">
    <source>
        <dbReference type="PROSITE-ProRule" id="PRU01240"/>
    </source>
</evidence>
<feature type="active site" description="Charge relay system" evidence="5">
    <location>
        <position position="500"/>
    </location>
</feature>
<dbReference type="InterPro" id="IPR050131">
    <property type="entry name" value="Peptidase_S8_subtilisin-like"/>
</dbReference>
<feature type="active site" description="Charge relay system" evidence="5">
    <location>
        <position position="105"/>
    </location>
</feature>
<organism evidence="7 8">
    <name type="scientific">Enterocloster hominis</name>
    <name type="common">ex Liu et al. 2021</name>
    <dbReference type="NCBI Taxonomy" id="2763663"/>
    <lineage>
        <taxon>Bacteria</taxon>
        <taxon>Bacillati</taxon>
        <taxon>Bacillota</taxon>
        <taxon>Clostridia</taxon>
        <taxon>Lachnospirales</taxon>
        <taxon>Lachnospiraceae</taxon>
        <taxon>Enterocloster</taxon>
    </lineage>
</organism>
<proteinExistence type="inferred from homology"/>
<keyword evidence="8" id="KW-1185">Reference proteome</keyword>
<dbReference type="PANTHER" id="PTHR43806:SF11">
    <property type="entry name" value="CEREVISIN-RELATED"/>
    <property type="match status" value="1"/>
</dbReference>
<evidence type="ECO:0000256" key="1">
    <source>
        <dbReference type="ARBA" id="ARBA00011073"/>
    </source>
</evidence>
<keyword evidence="4 5" id="KW-0720">Serine protease</keyword>
<evidence type="ECO:0000313" key="8">
    <source>
        <dbReference type="Proteomes" id="UP000647491"/>
    </source>
</evidence>
<dbReference type="Gene3D" id="3.40.50.200">
    <property type="entry name" value="Peptidase S8/S53 domain"/>
    <property type="match status" value="1"/>
</dbReference>
<evidence type="ECO:0000256" key="4">
    <source>
        <dbReference type="ARBA" id="ARBA00022825"/>
    </source>
</evidence>
<feature type="active site" description="Charge relay system" evidence="5">
    <location>
        <position position="177"/>
    </location>
</feature>
<dbReference type="PROSITE" id="PS00136">
    <property type="entry name" value="SUBTILASE_ASP"/>
    <property type="match status" value="1"/>
</dbReference>
<protein>
    <submittedName>
        <fullName evidence="7">S8 family peptidase</fullName>
    </submittedName>
</protein>
<keyword evidence="2 5" id="KW-0645">Protease</keyword>
<evidence type="ECO:0000256" key="3">
    <source>
        <dbReference type="ARBA" id="ARBA00022801"/>
    </source>
</evidence>
<reference evidence="7 8" key="1">
    <citation type="submission" date="2020-08" db="EMBL/GenBank/DDBJ databases">
        <title>Genome public.</title>
        <authorList>
            <person name="Liu C."/>
            <person name="Sun Q."/>
        </authorList>
    </citation>
    <scope>NUCLEOTIDE SEQUENCE [LARGE SCALE GENOMIC DNA]</scope>
    <source>
        <strain evidence="7 8">BX10</strain>
    </source>
</reference>
<dbReference type="PANTHER" id="PTHR43806">
    <property type="entry name" value="PEPTIDASE S8"/>
    <property type="match status" value="1"/>
</dbReference>
<dbReference type="PIRSF" id="PIRSF037894">
    <property type="entry name" value="Subtilisin_rel_CspABC"/>
    <property type="match status" value="1"/>
</dbReference>
<comment type="caution">
    <text evidence="7">The sequence shown here is derived from an EMBL/GenBank/DDBJ whole genome shotgun (WGS) entry which is preliminary data.</text>
</comment>
<accession>A0ABR7NUK8</accession>
<dbReference type="RefSeq" id="WP_262427443.1">
    <property type="nucleotide sequence ID" value="NZ_JACRTJ010000016.1"/>
</dbReference>
<dbReference type="InterPro" id="IPR017310">
    <property type="entry name" value="Pept_S8A_subtilisin_clostridia"/>
</dbReference>
<dbReference type="Pfam" id="PF00082">
    <property type="entry name" value="Peptidase_S8"/>
    <property type="match status" value="2"/>
</dbReference>